<feature type="region of interest" description="Disordered" evidence="1">
    <location>
        <begin position="268"/>
        <end position="288"/>
    </location>
</feature>
<proteinExistence type="predicted"/>
<feature type="domain" description="PIN" evidence="2">
    <location>
        <begin position="309"/>
        <end position="431"/>
    </location>
</feature>
<dbReference type="InterPro" id="IPR002716">
    <property type="entry name" value="PIN_dom"/>
</dbReference>
<comment type="caution">
    <text evidence="3">The sequence shown here is derived from an EMBL/GenBank/DDBJ whole genome shotgun (WGS) entry which is preliminary data.</text>
</comment>
<reference evidence="3" key="2">
    <citation type="journal article" date="2022" name="Hortic Res">
        <title>The genome of Dioscorea zingiberensis sheds light on the biosynthesis, origin and evolution of the medicinally important diosgenin saponins.</title>
        <authorList>
            <person name="Li Y."/>
            <person name="Tan C."/>
            <person name="Li Z."/>
            <person name="Guo J."/>
            <person name="Li S."/>
            <person name="Chen X."/>
            <person name="Wang C."/>
            <person name="Dai X."/>
            <person name="Yang H."/>
            <person name="Song W."/>
            <person name="Hou L."/>
            <person name="Xu J."/>
            <person name="Tong Z."/>
            <person name="Xu A."/>
            <person name="Yuan X."/>
            <person name="Wang W."/>
            <person name="Yang Q."/>
            <person name="Chen L."/>
            <person name="Sun Z."/>
            <person name="Wang K."/>
            <person name="Pan B."/>
            <person name="Chen J."/>
            <person name="Bao Y."/>
            <person name="Liu F."/>
            <person name="Qi X."/>
            <person name="Gang D.R."/>
            <person name="Wen J."/>
            <person name="Li J."/>
        </authorList>
    </citation>
    <scope>NUCLEOTIDE SEQUENCE</scope>
    <source>
        <strain evidence="3">Dzin_1.0</strain>
    </source>
</reference>
<dbReference type="Gene3D" id="3.40.50.1010">
    <property type="entry name" value="5'-nuclease"/>
    <property type="match status" value="1"/>
</dbReference>
<dbReference type="Proteomes" id="UP001085076">
    <property type="component" value="Miscellaneous, Linkage group lg05"/>
</dbReference>
<dbReference type="EMBL" id="JAGGNH010000005">
    <property type="protein sequence ID" value="KAJ0972018.1"/>
    <property type="molecule type" value="Genomic_DNA"/>
</dbReference>
<evidence type="ECO:0000313" key="3">
    <source>
        <dbReference type="EMBL" id="KAJ0972018.1"/>
    </source>
</evidence>
<dbReference type="AlphaFoldDB" id="A0A9D5HDD4"/>
<dbReference type="Pfam" id="PF13638">
    <property type="entry name" value="PIN_4"/>
    <property type="match status" value="1"/>
</dbReference>
<evidence type="ECO:0000259" key="2">
    <source>
        <dbReference type="Pfam" id="PF13638"/>
    </source>
</evidence>
<keyword evidence="4" id="KW-1185">Reference proteome</keyword>
<feature type="region of interest" description="Disordered" evidence="1">
    <location>
        <begin position="173"/>
        <end position="228"/>
    </location>
</feature>
<name>A0A9D5HDD4_9LILI</name>
<gene>
    <name evidence="3" type="ORF">J5N97_019977</name>
</gene>
<protein>
    <recommendedName>
        <fullName evidence="2">PIN domain-containing protein</fullName>
    </recommendedName>
</protein>
<reference evidence="3" key="1">
    <citation type="submission" date="2021-03" db="EMBL/GenBank/DDBJ databases">
        <authorList>
            <person name="Li Z."/>
            <person name="Yang C."/>
        </authorList>
    </citation>
    <scope>NUCLEOTIDE SEQUENCE</scope>
    <source>
        <strain evidence="3">Dzin_1.0</strain>
        <tissue evidence="3">Leaf</tissue>
    </source>
</reference>
<dbReference type="GO" id="GO:0031965">
    <property type="term" value="C:nuclear membrane"/>
    <property type="evidence" value="ECO:0007669"/>
    <property type="project" value="TreeGrafter"/>
</dbReference>
<sequence length="450" mass="49727">MVKISLAQSRLHAITSGGATPFLFRSNFFPGSLPYVLLLASRHHCRRDVFQGSWALAHSNSRFQVAPGVPSPVPVPRPPFAGETQALFLHHPVFGFAPPVVLVPPLLAVNRPPIAARVGHFPVFVWVPPSVPLNAARPASSLLRVPPFAVNRAAVGLSWRKSETAFFDKENWTPELSSDQKSKRRLEKFSKDEPEKPRSGSNKENLTPDASRALKSRKSLSRSHTEIERQIMKKRVERVPFQSLLENSPMKASNSVRINQRDVNKAENSPLSCKLSNGISGDTGQSISTSKESVGHILKVVEDKKKWNIVVDTSCFVNEESRRSLQLLEGLKGTHLIIPIMVVRELDSMKRNSSETSPVPPTPPASPRLLWSEGNTELGGLTEILSPTAEDHILDCALLFKRIKTDGHLILLSKDTTLKIKAIAEGLLCETPAEFRESLVNPFFEEVLVG</sequence>
<dbReference type="PANTHER" id="PTHR22593:SF8">
    <property type="entry name" value="FHA DOMAIN-CONTAINING PROTEIN PS1"/>
    <property type="match status" value="1"/>
</dbReference>
<organism evidence="3 4">
    <name type="scientific">Dioscorea zingiberensis</name>
    <dbReference type="NCBI Taxonomy" id="325984"/>
    <lineage>
        <taxon>Eukaryota</taxon>
        <taxon>Viridiplantae</taxon>
        <taxon>Streptophyta</taxon>
        <taxon>Embryophyta</taxon>
        <taxon>Tracheophyta</taxon>
        <taxon>Spermatophyta</taxon>
        <taxon>Magnoliopsida</taxon>
        <taxon>Liliopsida</taxon>
        <taxon>Dioscoreales</taxon>
        <taxon>Dioscoreaceae</taxon>
        <taxon>Dioscorea</taxon>
    </lineage>
</organism>
<dbReference type="PANTHER" id="PTHR22593">
    <property type="entry name" value="TRANSMEMBRANE PROTEIN 18"/>
    <property type="match status" value="1"/>
</dbReference>
<accession>A0A9D5HDD4</accession>
<evidence type="ECO:0000313" key="4">
    <source>
        <dbReference type="Proteomes" id="UP001085076"/>
    </source>
</evidence>
<evidence type="ECO:0000256" key="1">
    <source>
        <dbReference type="SAM" id="MobiDB-lite"/>
    </source>
</evidence>
<dbReference type="OrthoDB" id="444265at2759"/>
<feature type="compositionally biased region" description="Basic and acidic residues" evidence="1">
    <location>
        <begin position="187"/>
        <end position="198"/>
    </location>
</feature>